<dbReference type="InterPro" id="IPR050189">
    <property type="entry name" value="MFS_Efflux_Transporters"/>
</dbReference>
<keyword evidence="2" id="KW-1003">Cell membrane</keyword>
<feature type="transmembrane region" description="Helical" evidence="6">
    <location>
        <begin position="21"/>
        <end position="41"/>
    </location>
</feature>
<dbReference type="InterPro" id="IPR036259">
    <property type="entry name" value="MFS_trans_sf"/>
</dbReference>
<comment type="subcellular location">
    <subcellularLocation>
        <location evidence="1">Cell membrane</location>
        <topology evidence="1">Multi-pass membrane protein</topology>
    </subcellularLocation>
</comment>
<feature type="transmembrane region" description="Helical" evidence="6">
    <location>
        <begin position="262"/>
        <end position="281"/>
    </location>
</feature>
<keyword evidence="5 6" id="KW-0472">Membrane</keyword>
<evidence type="ECO:0000313" key="9">
    <source>
        <dbReference type="Proteomes" id="UP000252081"/>
    </source>
</evidence>
<evidence type="ECO:0000256" key="5">
    <source>
        <dbReference type="ARBA" id="ARBA00023136"/>
    </source>
</evidence>
<feature type="transmembrane region" description="Helical" evidence="6">
    <location>
        <begin position="114"/>
        <end position="135"/>
    </location>
</feature>
<comment type="caution">
    <text evidence="8">The sequence shown here is derived from an EMBL/GenBank/DDBJ whole genome shotgun (WGS) entry which is preliminary data.</text>
</comment>
<dbReference type="InterPro" id="IPR020846">
    <property type="entry name" value="MFS_dom"/>
</dbReference>
<feature type="transmembrane region" description="Helical" evidence="6">
    <location>
        <begin position="61"/>
        <end position="80"/>
    </location>
</feature>
<gene>
    <name evidence="8" type="ORF">DRW42_03220</name>
</gene>
<feature type="transmembrane region" description="Helical" evidence="6">
    <location>
        <begin position="147"/>
        <end position="172"/>
    </location>
</feature>
<evidence type="ECO:0000259" key="7">
    <source>
        <dbReference type="PROSITE" id="PS50850"/>
    </source>
</evidence>
<sequence>MNADKAIQNTVSSLTNPAPSLSLVVILSLGTFIVFFQGFMVAPILPQLSSLFGVSVRHVSFIEPAYLLSYGFSTLIYAPLSDKYGRFPVIIFSISGFILMTACTGFAGTINQMMVLRLLTGLIAGGVAPTTIGWIGDSFPYQKRGHALGVFFGFMAGGTAFGSSSGALLTAFLGWQMLFWIVAVMGLLILAILLINYKKFGQQKSGNPFGFKNTIIAYKDIIVLPRGWRTYMFVLFNSMFHSGVFAWAGYFFFKNYHLSEKGVGLALLGYGIPGLLLGPFLGKLADKYGRNRIIPIGICVGAFSAFLFGMNLSLFFSGILVATLSLGFDMTHPLFAAIITTLSKQKGVAVGLFAFVMFMGYGLGSLVFSLIINIGLNESFKLFGFIAIIGAVVSAFTFKNVK</sequence>
<dbReference type="Pfam" id="PF07690">
    <property type="entry name" value="MFS_1"/>
    <property type="match status" value="1"/>
</dbReference>
<keyword evidence="9" id="KW-1185">Reference proteome</keyword>
<feature type="domain" description="Major facilitator superfamily (MFS) profile" evidence="7">
    <location>
        <begin position="23"/>
        <end position="402"/>
    </location>
</feature>
<evidence type="ECO:0000256" key="2">
    <source>
        <dbReference type="ARBA" id="ARBA00022475"/>
    </source>
</evidence>
<keyword evidence="4 6" id="KW-1133">Transmembrane helix</keyword>
<keyword evidence="3 6" id="KW-0812">Transmembrane</keyword>
<evidence type="ECO:0000256" key="3">
    <source>
        <dbReference type="ARBA" id="ARBA00022692"/>
    </source>
</evidence>
<dbReference type="RefSeq" id="WP_113947402.1">
    <property type="nucleotide sequence ID" value="NZ_QNQU01000002.1"/>
</dbReference>
<accession>A0A366LC78</accession>
<dbReference type="EMBL" id="QNQU01000002">
    <property type="protein sequence ID" value="RBQ11488.1"/>
    <property type="molecule type" value="Genomic_DNA"/>
</dbReference>
<dbReference type="OrthoDB" id="9800416at2"/>
<dbReference type="PROSITE" id="PS50850">
    <property type="entry name" value="MFS"/>
    <property type="match status" value="1"/>
</dbReference>
<evidence type="ECO:0000256" key="4">
    <source>
        <dbReference type="ARBA" id="ARBA00022989"/>
    </source>
</evidence>
<dbReference type="InterPro" id="IPR011701">
    <property type="entry name" value="MFS"/>
</dbReference>
<feature type="transmembrane region" description="Helical" evidence="6">
    <location>
        <begin position="87"/>
        <end position="108"/>
    </location>
</feature>
<dbReference type="Proteomes" id="UP000252081">
    <property type="component" value="Unassembled WGS sequence"/>
</dbReference>
<feature type="transmembrane region" description="Helical" evidence="6">
    <location>
        <begin position="380"/>
        <end position="398"/>
    </location>
</feature>
<name>A0A366LC78_9SPHI</name>
<feature type="transmembrane region" description="Helical" evidence="6">
    <location>
        <begin position="293"/>
        <end position="310"/>
    </location>
</feature>
<dbReference type="CDD" id="cd17324">
    <property type="entry name" value="MFS_NepI_like"/>
    <property type="match status" value="1"/>
</dbReference>
<dbReference type="PANTHER" id="PTHR43124">
    <property type="entry name" value="PURINE EFFLUX PUMP PBUE"/>
    <property type="match status" value="1"/>
</dbReference>
<dbReference type="AlphaFoldDB" id="A0A366LC78"/>
<reference evidence="8 9" key="1">
    <citation type="submission" date="2018-07" db="EMBL/GenBank/DDBJ databases">
        <title>A draft genome of a endophytic bacteria, a new species of Pedobacter.</title>
        <authorList>
            <person name="Zhang Z.D."/>
            <person name="Chen Z.J."/>
        </authorList>
    </citation>
    <scope>NUCLEOTIDE SEQUENCE [LARGE SCALE GENOMIC DNA]</scope>
    <source>
        <strain evidence="8 9">RS10</strain>
    </source>
</reference>
<feature type="transmembrane region" description="Helical" evidence="6">
    <location>
        <begin position="178"/>
        <end position="197"/>
    </location>
</feature>
<evidence type="ECO:0000256" key="6">
    <source>
        <dbReference type="SAM" id="Phobius"/>
    </source>
</evidence>
<dbReference type="GO" id="GO:0022857">
    <property type="term" value="F:transmembrane transporter activity"/>
    <property type="evidence" value="ECO:0007669"/>
    <property type="project" value="InterPro"/>
</dbReference>
<feature type="transmembrane region" description="Helical" evidence="6">
    <location>
        <begin position="350"/>
        <end position="374"/>
    </location>
</feature>
<dbReference type="GO" id="GO:0005886">
    <property type="term" value="C:plasma membrane"/>
    <property type="evidence" value="ECO:0007669"/>
    <property type="project" value="UniProtKB-SubCell"/>
</dbReference>
<proteinExistence type="predicted"/>
<evidence type="ECO:0000256" key="1">
    <source>
        <dbReference type="ARBA" id="ARBA00004651"/>
    </source>
</evidence>
<evidence type="ECO:0000313" key="8">
    <source>
        <dbReference type="EMBL" id="RBQ11488.1"/>
    </source>
</evidence>
<dbReference type="PANTHER" id="PTHR43124:SF3">
    <property type="entry name" value="CHLORAMPHENICOL EFFLUX PUMP RV0191"/>
    <property type="match status" value="1"/>
</dbReference>
<dbReference type="SUPFAM" id="SSF103473">
    <property type="entry name" value="MFS general substrate transporter"/>
    <property type="match status" value="1"/>
</dbReference>
<feature type="transmembrane region" description="Helical" evidence="6">
    <location>
        <begin position="231"/>
        <end position="250"/>
    </location>
</feature>
<organism evidence="8 9">
    <name type="scientific">Pedobacter miscanthi</name>
    <dbReference type="NCBI Taxonomy" id="2259170"/>
    <lineage>
        <taxon>Bacteria</taxon>
        <taxon>Pseudomonadati</taxon>
        <taxon>Bacteroidota</taxon>
        <taxon>Sphingobacteriia</taxon>
        <taxon>Sphingobacteriales</taxon>
        <taxon>Sphingobacteriaceae</taxon>
        <taxon>Pedobacter</taxon>
    </lineage>
</organism>
<dbReference type="Gene3D" id="1.20.1250.20">
    <property type="entry name" value="MFS general substrate transporter like domains"/>
    <property type="match status" value="2"/>
</dbReference>
<protein>
    <submittedName>
        <fullName evidence="8">MFS transporter</fullName>
    </submittedName>
</protein>